<evidence type="ECO:0000259" key="1">
    <source>
        <dbReference type="PROSITE" id="PS51186"/>
    </source>
</evidence>
<keyword evidence="2" id="KW-0689">Ribosomal protein</keyword>
<feature type="domain" description="N-acetyltransferase" evidence="1">
    <location>
        <begin position="10"/>
        <end position="169"/>
    </location>
</feature>
<organism evidence="2 3">
    <name type="scientific">Hahella chejuensis (strain KCTC 2396)</name>
    <dbReference type="NCBI Taxonomy" id="349521"/>
    <lineage>
        <taxon>Bacteria</taxon>
        <taxon>Pseudomonadati</taxon>
        <taxon>Pseudomonadota</taxon>
        <taxon>Gammaproteobacteria</taxon>
        <taxon>Oceanospirillales</taxon>
        <taxon>Hahellaceae</taxon>
        <taxon>Hahella</taxon>
    </lineage>
</organism>
<sequence length="176" mass="20264">MAQIFETERLILRPRGLQDVEACIAMDKDPEVTRYIPGVYDGSEAHVNFLLSRINGDFGERRGYWSIFAKDNPDELLGWVSYIPMDAVGPELEMGWRLVRRAWGKGYATEAAIRLAQYAFEDPELDVLTAIAHIDNQASIKVMEKLGFKYLRDSEFEGVACKYFELTKTEFLRRWG</sequence>
<accession>Q2SI14</accession>
<reference evidence="2 3" key="1">
    <citation type="journal article" date="2005" name="Nucleic Acids Res.">
        <title>Genomic blueprint of Hahella chejuensis, a marine microbe producing an algicidal agent.</title>
        <authorList>
            <person name="Jeong H."/>
            <person name="Yim J.H."/>
            <person name="Lee C."/>
            <person name="Choi S.-H."/>
            <person name="Park Y.K."/>
            <person name="Yoon S.H."/>
            <person name="Hur C.-G."/>
            <person name="Kang H.-Y."/>
            <person name="Kim D."/>
            <person name="Lee H.H."/>
            <person name="Park K.H."/>
            <person name="Park S.-H."/>
            <person name="Park H.-S."/>
            <person name="Lee H.K."/>
            <person name="Oh T.K."/>
            <person name="Kim J.F."/>
        </authorList>
    </citation>
    <scope>NUCLEOTIDE SEQUENCE [LARGE SCALE GENOMIC DNA]</scope>
    <source>
        <strain evidence="2 3">KCTC 2396</strain>
    </source>
</reference>
<gene>
    <name evidence="2" type="ordered locus">HCH_02938</name>
</gene>
<dbReference type="KEGG" id="hch:HCH_02938"/>
<keyword evidence="2" id="KW-0687">Ribonucleoprotein</keyword>
<dbReference type="OrthoDB" id="9801656at2"/>
<dbReference type="EMBL" id="CP000155">
    <property type="protein sequence ID" value="ABC29710.1"/>
    <property type="molecule type" value="Genomic_DNA"/>
</dbReference>
<dbReference type="Gene3D" id="3.40.630.30">
    <property type="match status" value="1"/>
</dbReference>
<dbReference type="RefSeq" id="WP_011396779.1">
    <property type="nucleotide sequence ID" value="NC_007645.1"/>
</dbReference>
<dbReference type="HOGENOM" id="CLU_013985_3_1_6"/>
<dbReference type="PANTHER" id="PTHR43792:SF1">
    <property type="entry name" value="N-ACETYLTRANSFERASE DOMAIN-CONTAINING PROTEIN"/>
    <property type="match status" value="1"/>
</dbReference>
<dbReference type="STRING" id="349521.HCH_02938"/>
<dbReference type="AlphaFoldDB" id="Q2SI14"/>
<name>Q2SI14_HAHCH</name>
<keyword evidence="3" id="KW-1185">Reference proteome</keyword>
<dbReference type="Pfam" id="PF13302">
    <property type="entry name" value="Acetyltransf_3"/>
    <property type="match status" value="1"/>
</dbReference>
<dbReference type="Proteomes" id="UP000000238">
    <property type="component" value="Chromosome"/>
</dbReference>
<keyword evidence="2" id="KW-0808">Transferase</keyword>
<evidence type="ECO:0000313" key="2">
    <source>
        <dbReference type="EMBL" id="ABC29710.1"/>
    </source>
</evidence>
<dbReference type="PANTHER" id="PTHR43792">
    <property type="entry name" value="GNAT FAMILY, PUTATIVE (AFU_ORTHOLOGUE AFUA_3G00765)-RELATED-RELATED"/>
    <property type="match status" value="1"/>
</dbReference>
<evidence type="ECO:0000313" key="3">
    <source>
        <dbReference type="Proteomes" id="UP000000238"/>
    </source>
</evidence>
<dbReference type="GO" id="GO:0016747">
    <property type="term" value="F:acyltransferase activity, transferring groups other than amino-acyl groups"/>
    <property type="evidence" value="ECO:0007669"/>
    <property type="project" value="InterPro"/>
</dbReference>
<dbReference type="GO" id="GO:0005840">
    <property type="term" value="C:ribosome"/>
    <property type="evidence" value="ECO:0007669"/>
    <property type="project" value="UniProtKB-KW"/>
</dbReference>
<protein>
    <submittedName>
        <fullName evidence="2">Acetyltransferase, including N-acetylases of ribosomal protein</fullName>
    </submittedName>
</protein>
<dbReference type="PROSITE" id="PS51186">
    <property type="entry name" value="GNAT"/>
    <property type="match status" value="1"/>
</dbReference>
<dbReference type="SUPFAM" id="SSF55729">
    <property type="entry name" value="Acyl-CoA N-acyltransferases (Nat)"/>
    <property type="match status" value="1"/>
</dbReference>
<dbReference type="eggNOG" id="COG1670">
    <property type="taxonomic scope" value="Bacteria"/>
</dbReference>
<dbReference type="InterPro" id="IPR016181">
    <property type="entry name" value="Acyl_CoA_acyltransferase"/>
</dbReference>
<dbReference type="InterPro" id="IPR000182">
    <property type="entry name" value="GNAT_dom"/>
</dbReference>
<dbReference type="InterPro" id="IPR051531">
    <property type="entry name" value="N-acetyltransferase"/>
</dbReference>
<proteinExistence type="predicted"/>